<keyword evidence="2" id="KW-1185">Reference proteome</keyword>
<protein>
    <submittedName>
        <fullName evidence="1">9879_t:CDS:1</fullName>
    </submittedName>
</protein>
<accession>A0A9N9CM43</accession>
<evidence type="ECO:0000313" key="1">
    <source>
        <dbReference type="EMBL" id="CAG8603933.1"/>
    </source>
</evidence>
<name>A0A9N9CM43_FUNMO</name>
<dbReference type="EMBL" id="CAJVPP010002550">
    <property type="protein sequence ID" value="CAG8603933.1"/>
    <property type="molecule type" value="Genomic_DNA"/>
</dbReference>
<dbReference type="AlphaFoldDB" id="A0A9N9CM43"/>
<reference evidence="1" key="1">
    <citation type="submission" date="2021-06" db="EMBL/GenBank/DDBJ databases">
        <authorList>
            <person name="Kallberg Y."/>
            <person name="Tangrot J."/>
            <person name="Rosling A."/>
        </authorList>
    </citation>
    <scope>NUCLEOTIDE SEQUENCE</scope>
    <source>
        <strain evidence="1">87-6 pot B 2015</strain>
    </source>
</reference>
<organism evidence="1 2">
    <name type="scientific">Funneliformis mosseae</name>
    <name type="common">Endomycorrhizal fungus</name>
    <name type="synonym">Glomus mosseae</name>
    <dbReference type="NCBI Taxonomy" id="27381"/>
    <lineage>
        <taxon>Eukaryota</taxon>
        <taxon>Fungi</taxon>
        <taxon>Fungi incertae sedis</taxon>
        <taxon>Mucoromycota</taxon>
        <taxon>Glomeromycotina</taxon>
        <taxon>Glomeromycetes</taxon>
        <taxon>Glomerales</taxon>
        <taxon>Glomeraceae</taxon>
        <taxon>Funneliformis</taxon>
    </lineage>
</organism>
<comment type="caution">
    <text evidence="1">The sequence shown here is derived from an EMBL/GenBank/DDBJ whole genome shotgun (WGS) entry which is preliminary data.</text>
</comment>
<evidence type="ECO:0000313" key="2">
    <source>
        <dbReference type="Proteomes" id="UP000789375"/>
    </source>
</evidence>
<sequence>MYDDLNDDDQKEKVKARQVKDIYEKFSEIFKKVLKKSIDNEDFSLYNTINQ</sequence>
<gene>
    <name evidence="1" type="ORF">FMOSSE_LOCUS9096</name>
</gene>
<dbReference type="Proteomes" id="UP000789375">
    <property type="component" value="Unassembled WGS sequence"/>
</dbReference>
<proteinExistence type="predicted"/>